<proteinExistence type="predicted"/>
<feature type="transmembrane region" description="Helical" evidence="10">
    <location>
        <begin position="243"/>
        <end position="264"/>
    </location>
</feature>
<dbReference type="SUPFAM" id="SSF47384">
    <property type="entry name" value="Homodimeric domain of signal transducing histidine kinase"/>
    <property type="match status" value="1"/>
</dbReference>
<feature type="transmembrane region" description="Helical" evidence="10">
    <location>
        <begin position="276"/>
        <end position="296"/>
    </location>
</feature>
<dbReference type="GO" id="GO:0005524">
    <property type="term" value="F:ATP binding"/>
    <property type="evidence" value="ECO:0007669"/>
    <property type="project" value="UniProtKB-KW"/>
</dbReference>
<dbReference type="SMART" id="SM00388">
    <property type="entry name" value="HisKA"/>
    <property type="match status" value="1"/>
</dbReference>
<dbReference type="STRING" id="688867.SAMN05660236_2983"/>
<feature type="transmembrane region" description="Helical" evidence="10">
    <location>
        <begin position="183"/>
        <end position="201"/>
    </location>
</feature>
<reference evidence="12 13" key="1">
    <citation type="submission" date="2017-02" db="EMBL/GenBank/DDBJ databases">
        <authorList>
            <person name="Peterson S.W."/>
        </authorList>
    </citation>
    <scope>NUCLEOTIDE SEQUENCE [LARGE SCALE GENOMIC DNA]</scope>
    <source>
        <strain evidence="12 13">DSM 25262</strain>
    </source>
</reference>
<evidence type="ECO:0000313" key="12">
    <source>
        <dbReference type="EMBL" id="SKC73779.1"/>
    </source>
</evidence>
<evidence type="ECO:0000256" key="5">
    <source>
        <dbReference type="ARBA" id="ARBA00022741"/>
    </source>
</evidence>
<dbReference type="PROSITE" id="PS50109">
    <property type="entry name" value="HIS_KIN"/>
    <property type="match status" value="1"/>
</dbReference>
<dbReference type="Gene3D" id="3.30.565.10">
    <property type="entry name" value="Histidine kinase-like ATPase, C-terminal domain"/>
    <property type="match status" value="1"/>
</dbReference>
<protein>
    <recommendedName>
        <fullName evidence="2">histidine kinase</fullName>
        <ecNumber evidence="2">2.7.13.3</ecNumber>
    </recommendedName>
</protein>
<keyword evidence="6 12" id="KW-0418">Kinase</keyword>
<dbReference type="Pfam" id="PF00512">
    <property type="entry name" value="HisKA"/>
    <property type="match status" value="1"/>
</dbReference>
<keyword evidence="7" id="KW-0067">ATP-binding</keyword>
<name>A0A1T5LDR8_9BACT</name>
<sequence length="664" mass="75968">MGHRIFFILSLVLASFQVFPQTIRLDDSGHFEVKGNIGHWRDATHKLTLDDVKNIKFDSLPVTKSPNFGFDRATHWFKLNITNDSKNQDWLLEIAYAPLDIIDFYILTDSSLVPEHKVSGDRLAISTRDVPHRHPIFSFSIAPGESRTIYLRLSTISSVQLPVTIWRPINFYTTGFNVQIVNGFFYGGMILMLLYQLFLFFSMRDRITFYYVLTLLSMVNIVALFQGYTFRYIYPEHPWLNDIFAMFTGPVFVVSSTFLTRSFLNLKKFSPLLDNLMLTNMLMNVLTGLSMFIFFPHVSYEYHHYFILIHCILALSSAGFCFYKNYRSARYYLIAWVTVLIAAVFFTISNLGFIPGYMSTNYSGLMIGSIFQMLFISFALGDRWNILRKENQLAKELELKRGQEENERLEREVQLRIEEIQQKNGKLEEVNRVKDKLFSVVSHDIKGPLGSLQLALSLLKSGDVSKDEFENLAKALEVRFVQTTEFIENLLQWATLQLKGETYEPSYLDLAKIAEETITLLEADYRRKNITIKNNLHHSLQAFGDLNMIRSVLRNLLTNAIKFTGTDGTITINAMRTDQQVILSVTDTGVGISIAHQHRMFTLGSVTTPGTKEEKGTGLGLLLCKEFVEKNGGRIWFESEVGKGTTFYFSLPENQGSTESVASA</sequence>
<keyword evidence="5" id="KW-0547">Nucleotide-binding</keyword>
<dbReference type="GO" id="GO:0007234">
    <property type="term" value="P:osmosensory signaling via phosphorelay pathway"/>
    <property type="evidence" value="ECO:0007669"/>
    <property type="project" value="TreeGrafter"/>
</dbReference>
<dbReference type="InterPro" id="IPR003594">
    <property type="entry name" value="HATPase_dom"/>
</dbReference>
<dbReference type="CDD" id="cd00082">
    <property type="entry name" value="HisKA"/>
    <property type="match status" value="1"/>
</dbReference>
<dbReference type="Gene3D" id="1.10.287.130">
    <property type="match status" value="1"/>
</dbReference>
<dbReference type="InterPro" id="IPR004358">
    <property type="entry name" value="Sig_transdc_His_kin-like_C"/>
</dbReference>
<dbReference type="Pfam" id="PF07696">
    <property type="entry name" value="7TMR-DISMED2"/>
    <property type="match status" value="1"/>
</dbReference>
<dbReference type="SMART" id="SM00387">
    <property type="entry name" value="HATPase_c"/>
    <property type="match status" value="1"/>
</dbReference>
<keyword evidence="10" id="KW-0812">Transmembrane</keyword>
<keyword evidence="4" id="KW-0808">Transferase</keyword>
<dbReference type="SUPFAM" id="SSF55874">
    <property type="entry name" value="ATPase domain of HSP90 chaperone/DNA topoisomerase II/histidine kinase"/>
    <property type="match status" value="1"/>
</dbReference>
<keyword evidence="3" id="KW-0597">Phosphoprotein</keyword>
<feature type="domain" description="Histidine kinase" evidence="11">
    <location>
        <begin position="440"/>
        <end position="655"/>
    </location>
</feature>
<dbReference type="PANTHER" id="PTHR42878">
    <property type="entry name" value="TWO-COMPONENT HISTIDINE KINASE"/>
    <property type="match status" value="1"/>
</dbReference>
<dbReference type="InterPro" id="IPR005467">
    <property type="entry name" value="His_kinase_dom"/>
</dbReference>
<gene>
    <name evidence="12" type="ORF">SAMN05660236_2983</name>
</gene>
<dbReference type="Pfam" id="PF07695">
    <property type="entry name" value="7TMR-DISM_7TM"/>
    <property type="match status" value="1"/>
</dbReference>
<dbReference type="InterPro" id="IPR036890">
    <property type="entry name" value="HATPase_C_sf"/>
</dbReference>
<dbReference type="OrthoDB" id="908626at2"/>
<keyword evidence="10" id="KW-1133">Transmembrane helix</keyword>
<dbReference type="GO" id="GO:0000155">
    <property type="term" value="F:phosphorelay sensor kinase activity"/>
    <property type="evidence" value="ECO:0007669"/>
    <property type="project" value="InterPro"/>
</dbReference>
<keyword evidence="13" id="KW-1185">Reference proteome</keyword>
<feature type="coiled-coil region" evidence="9">
    <location>
        <begin position="387"/>
        <end position="430"/>
    </location>
</feature>
<dbReference type="InterPro" id="IPR011623">
    <property type="entry name" value="7TMR_DISM_rcpt_extracell_dom1"/>
</dbReference>
<evidence type="ECO:0000313" key="13">
    <source>
        <dbReference type="Proteomes" id="UP000190961"/>
    </source>
</evidence>
<dbReference type="AlphaFoldDB" id="A0A1T5LDR8"/>
<dbReference type="PANTHER" id="PTHR42878:SF7">
    <property type="entry name" value="SENSOR HISTIDINE KINASE GLRK"/>
    <property type="match status" value="1"/>
</dbReference>
<dbReference type="GO" id="GO:0030295">
    <property type="term" value="F:protein kinase activator activity"/>
    <property type="evidence" value="ECO:0007669"/>
    <property type="project" value="TreeGrafter"/>
</dbReference>
<dbReference type="InterPro" id="IPR036097">
    <property type="entry name" value="HisK_dim/P_sf"/>
</dbReference>
<evidence type="ECO:0000259" key="11">
    <source>
        <dbReference type="PROSITE" id="PS50109"/>
    </source>
</evidence>
<dbReference type="EMBL" id="FUZU01000002">
    <property type="protein sequence ID" value="SKC73779.1"/>
    <property type="molecule type" value="Genomic_DNA"/>
</dbReference>
<evidence type="ECO:0000256" key="7">
    <source>
        <dbReference type="ARBA" id="ARBA00022840"/>
    </source>
</evidence>
<keyword evidence="8" id="KW-0902">Two-component regulatory system</keyword>
<dbReference type="EC" id="2.7.13.3" evidence="2"/>
<comment type="catalytic activity">
    <reaction evidence="1">
        <text>ATP + protein L-histidine = ADP + protein N-phospho-L-histidine.</text>
        <dbReference type="EC" id="2.7.13.3"/>
    </reaction>
</comment>
<feature type="transmembrane region" description="Helical" evidence="10">
    <location>
        <begin position="302"/>
        <end position="323"/>
    </location>
</feature>
<evidence type="ECO:0000256" key="2">
    <source>
        <dbReference type="ARBA" id="ARBA00012438"/>
    </source>
</evidence>
<accession>A0A1T5LDR8</accession>
<feature type="transmembrane region" description="Helical" evidence="10">
    <location>
        <begin position="360"/>
        <end position="380"/>
    </location>
</feature>
<evidence type="ECO:0000256" key="1">
    <source>
        <dbReference type="ARBA" id="ARBA00000085"/>
    </source>
</evidence>
<dbReference type="GO" id="GO:0000156">
    <property type="term" value="F:phosphorelay response regulator activity"/>
    <property type="evidence" value="ECO:0007669"/>
    <property type="project" value="TreeGrafter"/>
</dbReference>
<dbReference type="InterPro" id="IPR050351">
    <property type="entry name" value="BphY/WalK/GraS-like"/>
</dbReference>
<feature type="transmembrane region" description="Helical" evidence="10">
    <location>
        <begin position="208"/>
        <end position="228"/>
    </location>
</feature>
<feature type="transmembrane region" description="Helical" evidence="10">
    <location>
        <begin position="330"/>
        <end position="354"/>
    </location>
</feature>
<dbReference type="FunFam" id="3.30.565.10:FF:000006">
    <property type="entry name" value="Sensor histidine kinase WalK"/>
    <property type="match status" value="1"/>
</dbReference>
<organism evidence="12 13">
    <name type="scientific">Ohtaekwangia koreensis</name>
    <dbReference type="NCBI Taxonomy" id="688867"/>
    <lineage>
        <taxon>Bacteria</taxon>
        <taxon>Pseudomonadati</taxon>
        <taxon>Bacteroidota</taxon>
        <taxon>Cytophagia</taxon>
        <taxon>Cytophagales</taxon>
        <taxon>Fulvivirgaceae</taxon>
        <taxon>Ohtaekwangia</taxon>
    </lineage>
</organism>
<evidence type="ECO:0000256" key="4">
    <source>
        <dbReference type="ARBA" id="ARBA00022679"/>
    </source>
</evidence>
<evidence type="ECO:0000256" key="3">
    <source>
        <dbReference type="ARBA" id="ARBA00022553"/>
    </source>
</evidence>
<keyword evidence="9" id="KW-0175">Coiled coil</keyword>
<evidence type="ECO:0000256" key="10">
    <source>
        <dbReference type="SAM" id="Phobius"/>
    </source>
</evidence>
<evidence type="ECO:0000256" key="6">
    <source>
        <dbReference type="ARBA" id="ARBA00022777"/>
    </source>
</evidence>
<dbReference type="Proteomes" id="UP000190961">
    <property type="component" value="Unassembled WGS sequence"/>
</dbReference>
<keyword evidence="10" id="KW-0472">Membrane</keyword>
<evidence type="ECO:0000256" key="9">
    <source>
        <dbReference type="SAM" id="Coils"/>
    </source>
</evidence>
<dbReference type="Pfam" id="PF02518">
    <property type="entry name" value="HATPase_c"/>
    <property type="match status" value="1"/>
</dbReference>
<dbReference type="Gene3D" id="2.60.40.2380">
    <property type="match status" value="1"/>
</dbReference>
<dbReference type="InterPro" id="IPR003661">
    <property type="entry name" value="HisK_dim/P_dom"/>
</dbReference>
<dbReference type="PRINTS" id="PR00344">
    <property type="entry name" value="BCTRLSENSOR"/>
</dbReference>
<dbReference type="InterPro" id="IPR011622">
    <property type="entry name" value="7TMR_DISM_rcpt_extracell_dom2"/>
</dbReference>
<evidence type="ECO:0000256" key="8">
    <source>
        <dbReference type="ARBA" id="ARBA00023012"/>
    </source>
</evidence>